<feature type="domain" description="Mammalian cell entry C-terminal" evidence="3">
    <location>
        <begin position="140"/>
        <end position="356"/>
    </location>
</feature>
<evidence type="ECO:0000259" key="2">
    <source>
        <dbReference type="Pfam" id="PF02470"/>
    </source>
</evidence>
<dbReference type="InterPro" id="IPR005693">
    <property type="entry name" value="Mce"/>
</dbReference>
<evidence type="ECO:0000313" key="4">
    <source>
        <dbReference type="EMBL" id="BBX01918.1"/>
    </source>
</evidence>
<evidence type="ECO:0000313" key="5">
    <source>
        <dbReference type="Proteomes" id="UP000466681"/>
    </source>
</evidence>
<sequence>MRLGKRGKSDSSGVNGPRRKVPIKTIGLAALLLMALVFGLIYGRFENYFTPKITLTMIAGRGGLVMDPGSKVTLNGVPIGRVDSIQHYDDGGDAKAKILLDVNPRYVSQIPANVRADIKATTVFGNKYVALSWPEHPVAARIESGDVIDATSVTTEFNTLFETVTEIGEKIDPIELNKTLSATSQAFEGLGTQFGESLLAGERILDQVNPRMPTLTADIRRLADLAEVYEQASPDLWRFLDNGVVTAETLNEHSADLDRVLEAGLSFAETGAYVFEKGEPYFVRSVSDLTATSGVLDTYSPEFFCGIRNYDEIAPMVSHALGANGYSLQLASGLLGAENPYVYPDNLPRVNAKGGPGGKPGCWQKITRELWPAPVLVMDTGATIAPYDHFESATPMFTEYVWGRQVGENTINP</sequence>
<keyword evidence="1" id="KW-1133">Transmembrane helix</keyword>
<feature type="domain" description="Mce/MlaD" evidence="2">
    <location>
        <begin position="52"/>
        <end position="132"/>
    </location>
</feature>
<dbReference type="AlphaFoldDB" id="A0AAD1HAM6"/>
<gene>
    <name evidence="4" type="primary">mce2A_1</name>
    <name evidence="4" type="ORF">MMOR_28540</name>
</gene>
<dbReference type="EMBL" id="AP022560">
    <property type="protein sequence ID" value="BBX01918.1"/>
    <property type="molecule type" value="Genomic_DNA"/>
</dbReference>
<evidence type="ECO:0000259" key="3">
    <source>
        <dbReference type="Pfam" id="PF11887"/>
    </source>
</evidence>
<dbReference type="InterPro" id="IPR052336">
    <property type="entry name" value="MlaD_Phospholipid_Transporter"/>
</dbReference>
<dbReference type="KEGG" id="mmor:MMOR_28540"/>
<dbReference type="PANTHER" id="PTHR33371:SF19">
    <property type="entry name" value="MCE-FAMILY PROTEIN MCE4A"/>
    <property type="match status" value="1"/>
</dbReference>
<accession>A0AAD1HAM6</accession>
<protein>
    <submittedName>
        <fullName evidence="4">Mce family protein Mce2A</fullName>
    </submittedName>
</protein>
<dbReference type="Pfam" id="PF02470">
    <property type="entry name" value="MlaD"/>
    <property type="match status" value="1"/>
</dbReference>
<dbReference type="RefSeq" id="WP_083155711.1">
    <property type="nucleotide sequence ID" value="NZ_AP022560.1"/>
</dbReference>
<dbReference type="GO" id="GO:0051701">
    <property type="term" value="P:biological process involved in interaction with host"/>
    <property type="evidence" value="ECO:0007669"/>
    <property type="project" value="TreeGrafter"/>
</dbReference>
<dbReference type="PANTHER" id="PTHR33371">
    <property type="entry name" value="INTERMEMBRANE PHOSPHOLIPID TRANSPORT SYSTEM BINDING PROTEIN MLAD-RELATED"/>
    <property type="match status" value="1"/>
</dbReference>
<organism evidence="4 5">
    <name type="scientific">Mycolicibacterium moriokaense</name>
    <dbReference type="NCBI Taxonomy" id="39691"/>
    <lineage>
        <taxon>Bacteria</taxon>
        <taxon>Bacillati</taxon>
        <taxon>Actinomycetota</taxon>
        <taxon>Actinomycetes</taxon>
        <taxon>Mycobacteriales</taxon>
        <taxon>Mycobacteriaceae</taxon>
        <taxon>Mycolicibacterium</taxon>
    </lineage>
</organism>
<dbReference type="InterPro" id="IPR024516">
    <property type="entry name" value="Mce_C"/>
</dbReference>
<dbReference type="Proteomes" id="UP000466681">
    <property type="component" value="Chromosome"/>
</dbReference>
<keyword evidence="5" id="KW-1185">Reference proteome</keyword>
<feature type="transmembrane region" description="Helical" evidence="1">
    <location>
        <begin position="21"/>
        <end position="42"/>
    </location>
</feature>
<dbReference type="NCBIfam" id="TIGR00996">
    <property type="entry name" value="Mtu_fam_mce"/>
    <property type="match status" value="1"/>
</dbReference>
<reference evidence="4 5" key="1">
    <citation type="journal article" date="2019" name="Emerg. Microbes Infect.">
        <title>Comprehensive subspecies identification of 175 nontuberculous mycobacteria species based on 7547 genomic profiles.</title>
        <authorList>
            <person name="Matsumoto Y."/>
            <person name="Kinjo T."/>
            <person name="Motooka D."/>
            <person name="Nabeya D."/>
            <person name="Jung N."/>
            <person name="Uechi K."/>
            <person name="Horii T."/>
            <person name="Iida T."/>
            <person name="Fujita J."/>
            <person name="Nakamura S."/>
        </authorList>
    </citation>
    <scope>NUCLEOTIDE SEQUENCE [LARGE SCALE GENOMIC DNA]</scope>
    <source>
        <strain evidence="4 5">JCM 6375</strain>
    </source>
</reference>
<dbReference type="InterPro" id="IPR003399">
    <property type="entry name" value="Mce/MlaD"/>
</dbReference>
<dbReference type="Pfam" id="PF11887">
    <property type="entry name" value="Mce4_CUP1"/>
    <property type="match status" value="1"/>
</dbReference>
<keyword evidence="1" id="KW-0812">Transmembrane</keyword>
<keyword evidence="1" id="KW-0472">Membrane</keyword>
<evidence type="ECO:0000256" key="1">
    <source>
        <dbReference type="SAM" id="Phobius"/>
    </source>
</evidence>
<proteinExistence type="predicted"/>
<dbReference type="GO" id="GO:0005576">
    <property type="term" value="C:extracellular region"/>
    <property type="evidence" value="ECO:0007669"/>
    <property type="project" value="TreeGrafter"/>
</dbReference>
<name>A0AAD1HAM6_9MYCO</name>